<evidence type="ECO:0000256" key="3">
    <source>
        <dbReference type="ARBA" id="ARBA00023163"/>
    </source>
</evidence>
<protein>
    <submittedName>
        <fullName evidence="6">DNA-binding GntR family transcriptional regulator</fullName>
    </submittedName>
</protein>
<evidence type="ECO:0000256" key="1">
    <source>
        <dbReference type="ARBA" id="ARBA00023015"/>
    </source>
</evidence>
<dbReference type="RefSeq" id="WP_183340380.1">
    <property type="nucleotide sequence ID" value="NZ_JACHNU010000001.1"/>
</dbReference>
<accession>A0A840IB53</accession>
<dbReference type="InterPro" id="IPR000485">
    <property type="entry name" value="AsnC-type_HTH_dom"/>
</dbReference>
<evidence type="ECO:0000256" key="4">
    <source>
        <dbReference type="SAM" id="MobiDB-lite"/>
    </source>
</evidence>
<dbReference type="AlphaFoldDB" id="A0A840IB53"/>
<dbReference type="EMBL" id="JACHNU010000001">
    <property type="protein sequence ID" value="MBB4661862.1"/>
    <property type="molecule type" value="Genomic_DNA"/>
</dbReference>
<keyword evidence="7" id="KW-1185">Reference proteome</keyword>
<evidence type="ECO:0000256" key="2">
    <source>
        <dbReference type="ARBA" id="ARBA00023125"/>
    </source>
</evidence>
<dbReference type="InterPro" id="IPR000524">
    <property type="entry name" value="Tscrpt_reg_HTH_GntR"/>
</dbReference>
<dbReference type="GO" id="GO:0043565">
    <property type="term" value="F:sequence-specific DNA binding"/>
    <property type="evidence" value="ECO:0007669"/>
    <property type="project" value="InterPro"/>
</dbReference>
<reference evidence="6 7" key="1">
    <citation type="submission" date="2020-08" db="EMBL/GenBank/DDBJ databases">
        <title>Genomic Encyclopedia of Archaeal and Bacterial Type Strains, Phase II (KMG-II): from individual species to whole genera.</title>
        <authorList>
            <person name="Goeker M."/>
        </authorList>
    </citation>
    <scope>NUCLEOTIDE SEQUENCE [LARGE SCALE GENOMIC DNA]</scope>
    <source>
        <strain evidence="6 7">DSM 23288</strain>
    </source>
</reference>
<dbReference type="Gene3D" id="1.20.120.530">
    <property type="entry name" value="GntR ligand-binding domain-like"/>
    <property type="match status" value="1"/>
</dbReference>
<dbReference type="PRINTS" id="PR00035">
    <property type="entry name" value="HTHGNTR"/>
</dbReference>
<dbReference type="InterPro" id="IPR011711">
    <property type="entry name" value="GntR_C"/>
</dbReference>
<dbReference type="Pfam" id="PF00392">
    <property type="entry name" value="GntR"/>
    <property type="match status" value="1"/>
</dbReference>
<dbReference type="Pfam" id="PF07729">
    <property type="entry name" value="FCD"/>
    <property type="match status" value="1"/>
</dbReference>
<keyword evidence="2 6" id="KW-0238">DNA-binding</keyword>
<dbReference type="GO" id="GO:0003700">
    <property type="term" value="F:DNA-binding transcription factor activity"/>
    <property type="evidence" value="ECO:0007669"/>
    <property type="project" value="InterPro"/>
</dbReference>
<dbReference type="PANTHER" id="PTHR43537:SF24">
    <property type="entry name" value="GLUCONATE OPERON TRANSCRIPTIONAL REPRESSOR"/>
    <property type="match status" value="1"/>
</dbReference>
<name>A0A840IB53_9ACTN</name>
<organism evidence="6 7">
    <name type="scientific">Conexibacter arvalis</name>
    <dbReference type="NCBI Taxonomy" id="912552"/>
    <lineage>
        <taxon>Bacteria</taxon>
        <taxon>Bacillati</taxon>
        <taxon>Actinomycetota</taxon>
        <taxon>Thermoleophilia</taxon>
        <taxon>Solirubrobacterales</taxon>
        <taxon>Conexibacteraceae</taxon>
        <taxon>Conexibacter</taxon>
    </lineage>
</organism>
<feature type="compositionally biased region" description="Low complexity" evidence="4">
    <location>
        <begin position="28"/>
        <end position="37"/>
    </location>
</feature>
<dbReference type="InterPro" id="IPR008920">
    <property type="entry name" value="TF_FadR/GntR_C"/>
</dbReference>
<dbReference type="Proteomes" id="UP000585272">
    <property type="component" value="Unassembled WGS sequence"/>
</dbReference>
<comment type="caution">
    <text evidence="6">The sequence shown here is derived from an EMBL/GenBank/DDBJ whole genome shotgun (WGS) entry which is preliminary data.</text>
</comment>
<dbReference type="SUPFAM" id="SSF46785">
    <property type="entry name" value="Winged helix' DNA-binding domain"/>
    <property type="match status" value="1"/>
</dbReference>
<dbReference type="CDD" id="cd07377">
    <property type="entry name" value="WHTH_GntR"/>
    <property type="match status" value="1"/>
</dbReference>
<dbReference type="SMART" id="SM00895">
    <property type="entry name" value="FCD"/>
    <property type="match status" value="1"/>
</dbReference>
<feature type="region of interest" description="Disordered" evidence="4">
    <location>
        <begin position="1"/>
        <end position="37"/>
    </location>
</feature>
<gene>
    <name evidence="6" type="ORF">BDZ31_001435</name>
</gene>
<keyword evidence="3" id="KW-0804">Transcription</keyword>
<dbReference type="PANTHER" id="PTHR43537">
    <property type="entry name" value="TRANSCRIPTIONAL REGULATOR, GNTR FAMILY"/>
    <property type="match status" value="1"/>
</dbReference>
<feature type="domain" description="HTH gntR-type" evidence="5">
    <location>
        <begin position="47"/>
        <end position="114"/>
    </location>
</feature>
<evidence type="ECO:0000313" key="6">
    <source>
        <dbReference type="EMBL" id="MBB4661862.1"/>
    </source>
</evidence>
<dbReference type="Gene3D" id="1.10.10.10">
    <property type="entry name" value="Winged helix-like DNA-binding domain superfamily/Winged helix DNA-binding domain"/>
    <property type="match status" value="1"/>
</dbReference>
<dbReference type="SMART" id="SM00345">
    <property type="entry name" value="HTH_GNTR"/>
    <property type="match status" value="1"/>
</dbReference>
<proteinExistence type="predicted"/>
<sequence>MARDSDITPPRLVGGHPPADAAAKPTRRPAGLAGAAAARPLRPIESSSVVGLAYEQIRELILTGAIAPGERLGQVELAEQLGISRTPVREALRRLAGEGLVTARTNHGFRVAEIGIEEVMRRLEIRLLLEPGVARLAAERATADHLAAIDATIAREERARDAAETHDASRDFHLAVARATGNPDIVATLAAQWIVEIGRRLLARRTARPDWQGRDIAEHKAIAAAIAGGQGDLAEQLMREHVASALDHWAAKADA</sequence>
<dbReference type="PRINTS" id="PR00033">
    <property type="entry name" value="HTHASNC"/>
</dbReference>
<dbReference type="InterPro" id="IPR036390">
    <property type="entry name" value="WH_DNA-bd_sf"/>
</dbReference>
<evidence type="ECO:0000313" key="7">
    <source>
        <dbReference type="Proteomes" id="UP000585272"/>
    </source>
</evidence>
<keyword evidence="1" id="KW-0805">Transcription regulation</keyword>
<dbReference type="PROSITE" id="PS50949">
    <property type="entry name" value="HTH_GNTR"/>
    <property type="match status" value="1"/>
</dbReference>
<dbReference type="SUPFAM" id="SSF48008">
    <property type="entry name" value="GntR ligand-binding domain-like"/>
    <property type="match status" value="1"/>
</dbReference>
<dbReference type="InterPro" id="IPR036388">
    <property type="entry name" value="WH-like_DNA-bd_sf"/>
</dbReference>
<evidence type="ECO:0000259" key="5">
    <source>
        <dbReference type="PROSITE" id="PS50949"/>
    </source>
</evidence>